<dbReference type="AlphaFoldDB" id="D2VM21"/>
<evidence type="ECO:0000256" key="8">
    <source>
        <dbReference type="SAM" id="MobiDB-lite"/>
    </source>
</evidence>
<dbReference type="OrthoDB" id="248903at2759"/>
<dbReference type="PANTHER" id="PTHR13815">
    <property type="entry name" value="GOLGIN-84"/>
    <property type="match status" value="1"/>
</dbReference>
<dbReference type="GO" id="GO:0031985">
    <property type="term" value="C:Golgi cisterna"/>
    <property type="evidence" value="ECO:0007669"/>
    <property type="project" value="TreeGrafter"/>
</dbReference>
<dbReference type="KEGG" id="ngr:NAEGRDRAFT_69983"/>
<evidence type="ECO:0000256" key="2">
    <source>
        <dbReference type="ARBA" id="ARBA00022692"/>
    </source>
</evidence>
<dbReference type="GeneID" id="8855522"/>
<evidence type="ECO:0000256" key="9">
    <source>
        <dbReference type="SAM" id="Phobius"/>
    </source>
</evidence>
<keyword evidence="4" id="KW-0333">Golgi apparatus</keyword>
<feature type="coiled-coil region" evidence="7">
    <location>
        <begin position="400"/>
        <end position="512"/>
    </location>
</feature>
<evidence type="ECO:0000256" key="5">
    <source>
        <dbReference type="ARBA" id="ARBA00023054"/>
    </source>
</evidence>
<keyword evidence="6 9" id="KW-0472">Membrane</keyword>
<sequence length="654" mass="76365">MWANSVLKWAEQTLETVDRSTAGASKKLTTLGKLDDDSESRIDSSVHEDESKNVDHYKSSEEGTAFVTANHTALTSTTNSVAVENVNFDKIREEAEEELMNEFFKKSESERLEEALQFVKDCANSSIIGETTVQVEGDETLKQNQEISNEKSIVTLYDQVKKVEYFNKNLKEHFDKLTSQSKHSQRYNAESQNRLEEQVSRLLEEKVKTDTELTNTLNERDKQAQKYQSRVDALVEQMKLKDLLISEMQGEKDMMANEQLRYEKSTAEEITKLKQQIEDLQNQQKENKKEEKQIHKKMEELEHKHQEAVKKLKEEYSELESTLNEKLDEISRLESNIKLKEQEWQAKNQEYLEYKNRAAKLLSVRDKQIEELKKSGTESGDKKEETATDDDTDLMNALDKEDMLLDLENLKADNQELQSQIELMKKQHEAEMNTLRFKLKNMEKNLEKEKQLSAKYQENITSLKLNFDEMKHQYENEKKLIKDQLKEKKEEINQLQKQLNQAKYNNSSNQNELELRNRAMAERLIEKQSQLETVNSEKAAIQLDLEKCQLKIKELQLIAQVTPISRNYADEESPFDNEAPSVSVKSDRFFRDLSKRGFVARRVAHVMAFIDSFSISTGSILRRLPLLRILLVIYIITLHIWVFYILSHLAHLSQ</sequence>
<keyword evidence="3 9" id="KW-1133">Transmembrane helix</keyword>
<accession>D2VM21</accession>
<dbReference type="GO" id="GO:0000139">
    <property type="term" value="C:Golgi membrane"/>
    <property type="evidence" value="ECO:0007669"/>
    <property type="project" value="UniProtKB-SubCell"/>
</dbReference>
<organism evidence="11">
    <name type="scientific">Naegleria gruberi</name>
    <name type="common">Amoeba</name>
    <dbReference type="NCBI Taxonomy" id="5762"/>
    <lineage>
        <taxon>Eukaryota</taxon>
        <taxon>Discoba</taxon>
        <taxon>Heterolobosea</taxon>
        <taxon>Tetramitia</taxon>
        <taxon>Eutetramitia</taxon>
        <taxon>Vahlkampfiidae</taxon>
        <taxon>Naegleria</taxon>
    </lineage>
</organism>
<comment type="subcellular location">
    <subcellularLocation>
        <location evidence="1">Golgi apparatus membrane</location>
        <topology evidence="1">Single-pass membrane protein</topology>
    </subcellularLocation>
</comment>
<dbReference type="GO" id="GO:0007030">
    <property type="term" value="P:Golgi organization"/>
    <property type="evidence" value="ECO:0007669"/>
    <property type="project" value="InterPro"/>
</dbReference>
<evidence type="ECO:0000313" key="10">
    <source>
        <dbReference type="EMBL" id="EFC42150.1"/>
    </source>
</evidence>
<dbReference type="Pfam" id="PF09787">
    <property type="entry name" value="Golgin_A5"/>
    <property type="match status" value="1"/>
</dbReference>
<evidence type="ECO:0000256" key="6">
    <source>
        <dbReference type="ARBA" id="ARBA00023136"/>
    </source>
</evidence>
<evidence type="ECO:0000313" key="11">
    <source>
        <dbReference type="Proteomes" id="UP000006671"/>
    </source>
</evidence>
<feature type="coiled-coil region" evidence="7">
    <location>
        <begin position="192"/>
        <end position="237"/>
    </location>
</feature>
<keyword evidence="11" id="KW-1185">Reference proteome</keyword>
<dbReference type="InterPro" id="IPR019177">
    <property type="entry name" value="Golgin_subfamily_A_member_5"/>
</dbReference>
<evidence type="ECO:0000256" key="4">
    <source>
        <dbReference type="ARBA" id="ARBA00023034"/>
    </source>
</evidence>
<dbReference type="OMA" id="CSSYEAH"/>
<dbReference type="eggNOG" id="KOG4677">
    <property type="taxonomic scope" value="Eukaryota"/>
</dbReference>
<keyword evidence="2 9" id="KW-0812">Transmembrane</keyword>
<dbReference type="RefSeq" id="XP_002674894.1">
    <property type="nucleotide sequence ID" value="XM_002674848.1"/>
</dbReference>
<dbReference type="Proteomes" id="UP000006671">
    <property type="component" value="Unassembled WGS sequence"/>
</dbReference>
<feature type="compositionally biased region" description="Basic and acidic residues" evidence="8">
    <location>
        <begin position="372"/>
        <end position="386"/>
    </location>
</feature>
<dbReference type="InParanoid" id="D2VM21"/>
<dbReference type="EMBL" id="GG738881">
    <property type="protein sequence ID" value="EFC42150.1"/>
    <property type="molecule type" value="Genomic_DNA"/>
</dbReference>
<name>D2VM21_NAEGR</name>
<gene>
    <name evidence="10" type="ORF">NAEGRDRAFT_69983</name>
</gene>
<protein>
    <submittedName>
        <fullName evidence="10">Predicted protein</fullName>
    </submittedName>
</protein>
<feature type="transmembrane region" description="Helical" evidence="9">
    <location>
        <begin position="626"/>
        <end position="646"/>
    </location>
</feature>
<evidence type="ECO:0000256" key="7">
    <source>
        <dbReference type="SAM" id="Coils"/>
    </source>
</evidence>
<feature type="region of interest" description="Disordered" evidence="8">
    <location>
        <begin position="372"/>
        <end position="391"/>
    </location>
</feature>
<evidence type="ECO:0000256" key="1">
    <source>
        <dbReference type="ARBA" id="ARBA00004194"/>
    </source>
</evidence>
<feature type="region of interest" description="Disordered" evidence="8">
    <location>
        <begin position="34"/>
        <end position="58"/>
    </location>
</feature>
<dbReference type="VEuPathDB" id="AmoebaDB:NAEGRDRAFT_69983"/>
<dbReference type="PANTHER" id="PTHR13815:SF7">
    <property type="entry name" value="GOLGIN SUBFAMILY A MEMBER 5"/>
    <property type="match status" value="1"/>
</dbReference>
<dbReference type="STRING" id="5762.D2VM21"/>
<evidence type="ECO:0000256" key="3">
    <source>
        <dbReference type="ARBA" id="ARBA00022989"/>
    </source>
</evidence>
<feature type="coiled-coil region" evidence="7">
    <location>
        <begin position="263"/>
        <end position="350"/>
    </location>
</feature>
<keyword evidence="5 7" id="KW-0175">Coiled coil</keyword>
<reference evidence="10 11" key="1">
    <citation type="journal article" date="2010" name="Cell">
        <title>The genome of Naegleria gruberi illuminates early eukaryotic versatility.</title>
        <authorList>
            <person name="Fritz-Laylin L.K."/>
            <person name="Prochnik S.E."/>
            <person name="Ginger M.L."/>
            <person name="Dacks J.B."/>
            <person name="Carpenter M.L."/>
            <person name="Field M.C."/>
            <person name="Kuo A."/>
            <person name="Paredez A."/>
            <person name="Chapman J."/>
            <person name="Pham J."/>
            <person name="Shu S."/>
            <person name="Neupane R."/>
            <person name="Cipriano M."/>
            <person name="Mancuso J."/>
            <person name="Tu H."/>
            <person name="Salamov A."/>
            <person name="Lindquist E."/>
            <person name="Shapiro H."/>
            <person name="Lucas S."/>
            <person name="Grigoriev I.V."/>
            <person name="Cande W.Z."/>
            <person name="Fulton C."/>
            <person name="Rokhsar D.S."/>
            <person name="Dawson S.C."/>
        </authorList>
    </citation>
    <scope>NUCLEOTIDE SEQUENCE [LARGE SCALE GENOMIC DNA]</scope>
    <source>
        <strain evidence="10 11">NEG-M</strain>
    </source>
</reference>
<dbReference type="GO" id="GO:0000301">
    <property type="term" value="P:retrograde transport, vesicle recycling within Golgi"/>
    <property type="evidence" value="ECO:0007669"/>
    <property type="project" value="TreeGrafter"/>
</dbReference>
<proteinExistence type="predicted"/>